<dbReference type="InterPro" id="IPR010918">
    <property type="entry name" value="PurM-like_C_dom"/>
</dbReference>
<evidence type="ECO:0000313" key="4">
    <source>
        <dbReference type="Proteomes" id="UP000027602"/>
    </source>
</evidence>
<dbReference type="AlphaFoldDB" id="I3EB63"/>
<organism evidence="3 4">
    <name type="scientific">Bacillus methanolicus (strain MGA3 / ATCC 53907)</name>
    <dbReference type="NCBI Taxonomy" id="796606"/>
    <lineage>
        <taxon>Bacteria</taxon>
        <taxon>Bacillati</taxon>
        <taxon>Bacillota</taxon>
        <taxon>Bacilli</taxon>
        <taxon>Bacillales</taxon>
        <taxon>Bacillaceae</taxon>
        <taxon>Bacillus</taxon>
    </lineage>
</organism>
<dbReference type="eggNOG" id="COG0611">
    <property type="taxonomic scope" value="Bacteria"/>
</dbReference>
<dbReference type="Pfam" id="PF00586">
    <property type="entry name" value="AIRS"/>
    <property type="match status" value="1"/>
</dbReference>
<dbReference type="SUPFAM" id="SSF56042">
    <property type="entry name" value="PurM C-terminal domain-like"/>
    <property type="match status" value="1"/>
</dbReference>
<dbReference type="SUPFAM" id="SSF55326">
    <property type="entry name" value="PurM N-terminal domain-like"/>
    <property type="match status" value="1"/>
</dbReference>
<gene>
    <name evidence="3" type="ORF">BMMGA3_15290</name>
</gene>
<dbReference type="KEGG" id="bmet:BMMGA3_15290"/>
<keyword evidence="4" id="KW-1185">Reference proteome</keyword>
<dbReference type="Gene3D" id="3.90.650.10">
    <property type="entry name" value="PurM-like C-terminal domain"/>
    <property type="match status" value="1"/>
</dbReference>
<dbReference type="InterPro" id="IPR036921">
    <property type="entry name" value="PurM-like_N_sf"/>
</dbReference>
<dbReference type="OrthoDB" id="9772934at2"/>
<evidence type="ECO:0000259" key="2">
    <source>
        <dbReference type="Pfam" id="PF02769"/>
    </source>
</evidence>
<dbReference type="Proteomes" id="UP000027602">
    <property type="component" value="Chromosome"/>
</dbReference>
<dbReference type="GO" id="GO:0009228">
    <property type="term" value="P:thiamine biosynthetic process"/>
    <property type="evidence" value="ECO:0007669"/>
    <property type="project" value="InterPro"/>
</dbReference>
<evidence type="ECO:0000313" key="3">
    <source>
        <dbReference type="EMBL" id="AIE61415.1"/>
    </source>
</evidence>
<dbReference type="RefSeq" id="WP_003346565.1">
    <property type="nucleotide sequence ID" value="NZ_ADWW01000001.1"/>
</dbReference>
<dbReference type="InterPro" id="IPR036676">
    <property type="entry name" value="PurM-like_C_sf"/>
</dbReference>
<proteinExistence type="predicted"/>
<protein>
    <submittedName>
        <fullName evidence="3">Phosphoribosylformylglycinamidine synthase II related protein</fullName>
    </submittedName>
</protein>
<feature type="domain" description="PurM-like C-terminal" evidence="2">
    <location>
        <begin position="187"/>
        <end position="298"/>
    </location>
</feature>
<dbReference type="PANTHER" id="PTHR30270">
    <property type="entry name" value="THIAMINE-MONOPHOSPHATE KINASE"/>
    <property type="match status" value="1"/>
</dbReference>
<dbReference type="EMBL" id="CP007739">
    <property type="protein sequence ID" value="AIE61415.1"/>
    <property type="molecule type" value="Genomic_DNA"/>
</dbReference>
<sequence>MVTLHSLVRELQSSIIVNRKKAIQSPLKAFQDVWNFGSTLDPIGDDAAILATGNEYILLSCDAIYPQLAAAEPFWAGYCSVLVSVNDIYAMGGKPTAAVNLLSAPDDQMSETIAQGMAEACRKYGVPMVGGHYLPEETAGAATAMIGRATHLLRCFHGRPGQWLMAAIDLEGRQFKNYLQWDSTSFRTPQDLQSKLAVLPMLAERQLAAAARDISNAGLIGTLAMLAETSGCGARVDLNSIPKPYKVDFSKWIKMFPGYGFILAVDPEHADKVQALFQKEQITAQVIGELTEDPRIILHSEEGEAVLFDWSKESFVVGENGGQDDGQVRICESGGRSI</sequence>
<reference evidence="3 4" key="1">
    <citation type="journal article" date="2015" name="BMC Genomics">
        <title>Transcriptome analysis of thermophilic methylotrophic Bacillus methanolicus MGA3 using RNA-sequencing provides detailed insights into its previously uncharted transcriptional landscape.</title>
        <authorList>
            <person name="Irla M."/>
            <person name="Neshat A."/>
            <person name="Brautaset T."/>
            <person name="Ruckert C."/>
            <person name="Kalinowski J."/>
            <person name="Wendisch V.F."/>
        </authorList>
    </citation>
    <scope>NUCLEOTIDE SEQUENCE [LARGE SCALE GENOMIC DNA]</scope>
    <source>
        <strain evidence="4">MGA3 / ATCC 53907</strain>
    </source>
</reference>
<dbReference type="InterPro" id="IPR016188">
    <property type="entry name" value="PurM-like_N"/>
</dbReference>
<dbReference type="PANTHER" id="PTHR30270:SF0">
    <property type="entry name" value="THIAMINE-MONOPHOSPHATE KINASE"/>
    <property type="match status" value="1"/>
</dbReference>
<dbReference type="GO" id="GO:0009030">
    <property type="term" value="F:thiamine-phosphate kinase activity"/>
    <property type="evidence" value="ECO:0007669"/>
    <property type="project" value="InterPro"/>
</dbReference>
<dbReference type="STRING" id="796606.BMMGA3_15290"/>
<feature type="domain" description="PurM-like N-terminal" evidence="1">
    <location>
        <begin position="44"/>
        <end position="147"/>
    </location>
</feature>
<evidence type="ECO:0000259" key="1">
    <source>
        <dbReference type="Pfam" id="PF00586"/>
    </source>
</evidence>
<dbReference type="CDD" id="cd02192">
    <property type="entry name" value="PurM-like3"/>
    <property type="match status" value="1"/>
</dbReference>
<dbReference type="InterPro" id="IPR006283">
    <property type="entry name" value="ThiL-like"/>
</dbReference>
<accession>I3EB63</accession>
<dbReference type="PIRSF" id="PIRSF036540">
    <property type="entry name" value="UCP036540_AIR"/>
    <property type="match status" value="1"/>
</dbReference>
<dbReference type="Gene3D" id="3.30.1330.10">
    <property type="entry name" value="PurM-like, N-terminal domain"/>
    <property type="match status" value="1"/>
</dbReference>
<dbReference type="HOGENOM" id="CLU_073250_0_0_9"/>
<dbReference type="Pfam" id="PF02769">
    <property type="entry name" value="AIRS_C"/>
    <property type="match status" value="1"/>
</dbReference>
<dbReference type="InterPro" id="IPR011413">
    <property type="entry name" value="UCP036540_AIR"/>
</dbReference>
<name>I3EB63_BACMM</name>